<reference evidence="7 8" key="1">
    <citation type="submission" date="2019-05" db="EMBL/GenBank/DDBJ databases">
        <title>The Complete Genome Sequence of the n-alkane-degrading Desulfoglaeba alkanexedens ALDC reveals multiple alkylsuccinate synthase gene clusters.</title>
        <authorList>
            <person name="Callaghan A.V."/>
            <person name="Davidova I.A."/>
            <person name="Duncan K.E."/>
            <person name="Morris B."/>
            <person name="McInerney M.J."/>
        </authorList>
    </citation>
    <scope>NUCLEOTIDE SEQUENCE [LARGE SCALE GENOMIC DNA]</scope>
    <source>
        <strain evidence="7 8">ALDC</strain>
    </source>
</reference>
<dbReference type="PANTHER" id="PTHR36842">
    <property type="entry name" value="PROTEIN TOLB HOMOLOG"/>
    <property type="match status" value="1"/>
</dbReference>
<keyword evidence="8" id="KW-1185">Reference proteome</keyword>
<dbReference type="RefSeq" id="WP_137425108.1">
    <property type="nucleotide sequence ID" value="NZ_CP040098.1"/>
</dbReference>
<evidence type="ECO:0000313" key="8">
    <source>
        <dbReference type="Proteomes" id="UP000298602"/>
    </source>
</evidence>
<accession>A0A4P8L6S1</accession>
<reference evidence="7 8" key="2">
    <citation type="submission" date="2019-05" db="EMBL/GenBank/DDBJ databases">
        <authorList>
            <person name="Suflita J.M."/>
            <person name="Marks C.R."/>
        </authorList>
    </citation>
    <scope>NUCLEOTIDE SEQUENCE [LARGE SCALE GENOMIC DNA]</scope>
    <source>
        <strain evidence="7 8">ALDC</strain>
    </source>
</reference>
<organism evidence="7 8">
    <name type="scientific">Desulfoglaeba alkanexedens ALDC</name>
    <dbReference type="NCBI Taxonomy" id="980445"/>
    <lineage>
        <taxon>Bacteria</taxon>
        <taxon>Pseudomonadati</taxon>
        <taxon>Thermodesulfobacteriota</taxon>
        <taxon>Syntrophobacteria</taxon>
        <taxon>Syntrophobacterales</taxon>
        <taxon>Syntrophobacteraceae</taxon>
        <taxon>Desulfoglaeba</taxon>
    </lineage>
</organism>
<feature type="region of interest" description="Disordered" evidence="5">
    <location>
        <begin position="374"/>
        <end position="393"/>
    </location>
</feature>
<dbReference type="OrthoDB" id="9815657at2"/>
<dbReference type="InterPro" id="IPR007195">
    <property type="entry name" value="TolB_N"/>
</dbReference>
<evidence type="ECO:0000256" key="1">
    <source>
        <dbReference type="ARBA" id="ARBA00004418"/>
    </source>
</evidence>
<sequence length="441" mass="48915">MKERRWFVTVMAVLLNGLLALGGSGEAAERVYIDITQPSFERLPIAVPSFKWDNQEASSVSTESAEALSRALDFSGLFRPLDPRGFLDDPQQMGIALEEIQFPMWRRLGAEFLVRGRCRVTGDGIEMEMRLFDVVASRQVVGKIYEGRREDWREMVYRFADEILLALTGERGVFGTKIAYVQIEGQSKEIYLVDFDGSSPIAVTRDNSVNLSPAWSPDGSQLAYVSYVEGPPKVFAVNLGTGTRRLLFGFPGLNITPAWRPGTRELAATLSKDGNPDIFLVSDSGEVLRPLVKTWAIEVSPSWSPQGDRFAYVSNETGNPQIYVAEADGGRGRRITFEGTYNTSPSWSPKGDWIAYSSLRDGRHDIFVIRPDGSESRRLTHGEGDNEAPSWSPDGRMLAFSSTRDGGAPAVWVMLANGESVRRLTRGGGGQELPRWSPRFD</sequence>
<dbReference type="HAMAP" id="MF_00671">
    <property type="entry name" value="TolB"/>
    <property type="match status" value="1"/>
</dbReference>
<dbReference type="PANTHER" id="PTHR36842:SF1">
    <property type="entry name" value="PROTEIN TOLB"/>
    <property type="match status" value="1"/>
</dbReference>
<dbReference type="SUPFAM" id="SSF69304">
    <property type="entry name" value="Tricorn protease N-terminal domain"/>
    <property type="match status" value="1"/>
</dbReference>
<dbReference type="Gene3D" id="2.120.10.30">
    <property type="entry name" value="TolB, C-terminal domain"/>
    <property type="match status" value="2"/>
</dbReference>
<dbReference type="Gene3D" id="3.40.50.10070">
    <property type="entry name" value="TolB, N-terminal domain"/>
    <property type="match status" value="1"/>
</dbReference>
<dbReference type="Pfam" id="PF07676">
    <property type="entry name" value="PD40"/>
    <property type="match status" value="4"/>
</dbReference>
<evidence type="ECO:0000256" key="5">
    <source>
        <dbReference type="SAM" id="MobiDB-lite"/>
    </source>
</evidence>
<dbReference type="KEGG" id="dax:FDQ92_11955"/>
<proteinExistence type="inferred from homology"/>
<dbReference type="Pfam" id="PF04052">
    <property type="entry name" value="TolB_N"/>
    <property type="match status" value="1"/>
</dbReference>
<evidence type="ECO:0000256" key="2">
    <source>
        <dbReference type="ARBA" id="ARBA00009820"/>
    </source>
</evidence>
<dbReference type="SUPFAM" id="SSF52964">
    <property type="entry name" value="TolB, N-terminal domain"/>
    <property type="match status" value="1"/>
</dbReference>
<evidence type="ECO:0000256" key="4">
    <source>
        <dbReference type="ARBA" id="ARBA00022764"/>
    </source>
</evidence>
<gene>
    <name evidence="7" type="primary">tolB</name>
    <name evidence="7" type="ORF">FDQ92_11955</name>
</gene>
<dbReference type="NCBIfam" id="TIGR02800">
    <property type="entry name" value="propeller_TolB"/>
    <property type="match status" value="1"/>
</dbReference>
<name>A0A4P8L6S1_9BACT</name>
<keyword evidence="3" id="KW-0732">Signal</keyword>
<dbReference type="GO" id="GO:0042597">
    <property type="term" value="C:periplasmic space"/>
    <property type="evidence" value="ECO:0007669"/>
    <property type="project" value="UniProtKB-SubCell"/>
</dbReference>
<evidence type="ECO:0000256" key="3">
    <source>
        <dbReference type="ARBA" id="ARBA00022729"/>
    </source>
</evidence>
<dbReference type="GO" id="GO:0017038">
    <property type="term" value="P:protein import"/>
    <property type="evidence" value="ECO:0007669"/>
    <property type="project" value="InterPro"/>
</dbReference>
<dbReference type="InterPro" id="IPR011659">
    <property type="entry name" value="WD40"/>
</dbReference>
<comment type="subcellular location">
    <subcellularLocation>
        <location evidence="1">Periplasm</location>
    </subcellularLocation>
</comment>
<evidence type="ECO:0000259" key="6">
    <source>
        <dbReference type="Pfam" id="PF04052"/>
    </source>
</evidence>
<dbReference type="InterPro" id="IPR014167">
    <property type="entry name" value="Tol-Pal_TolB"/>
</dbReference>
<feature type="domain" description="TolB N-terminal" evidence="6">
    <location>
        <begin position="32"/>
        <end position="140"/>
    </location>
</feature>
<dbReference type="EMBL" id="CP040098">
    <property type="protein sequence ID" value="QCQ22825.1"/>
    <property type="molecule type" value="Genomic_DNA"/>
</dbReference>
<evidence type="ECO:0000313" key="7">
    <source>
        <dbReference type="EMBL" id="QCQ22825.1"/>
    </source>
</evidence>
<dbReference type="Proteomes" id="UP000298602">
    <property type="component" value="Chromosome"/>
</dbReference>
<dbReference type="AlphaFoldDB" id="A0A4P8L6S1"/>
<feature type="compositionally biased region" description="Basic and acidic residues" evidence="5">
    <location>
        <begin position="374"/>
        <end position="384"/>
    </location>
</feature>
<protein>
    <submittedName>
        <fullName evidence="7">Tol-Pal system beta propeller repeat protein TolB</fullName>
    </submittedName>
</protein>
<dbReference type="InterPro" id="IPR011042">
    <property type="entry name" value="6-blade_b-propeller_TolB-like"/>
</dbReference>
<keyword evidence="4" id="KW-0574">Periplasm</keyword>
<comment type="similarity">
    <text evidence="2">Belongs to the TolB family.</text>
</comment>